<protein>
    <submittedName>
        <fullName evidence="2">Nucleotidyltransferase family protein</fullName>
    </submittedName>
</protein>
<name>A0A8T4KQ22_9ARCH</name>
<dbReference type="PANTHER" id="PTHR42883">
    <property type="entry name" value="GLUCOSE-1-PHOSPHATE THYMIDYLTRANSFERASE"/>
    <property type="match status" value="1"/>
</dbReference>
<reference evidence="2" key="2">
    <citation type="submission" date="2021-05" db="EMBL/GenBank/DDBJ databases">
        <title>Protein family content uncovers lineage relationships and bacterial pathway maintenance mechanisms in DPANN archaea.</title>
        <authorList>
            <person name="Castelle C.J."/>
            <person name="Meheust R."/>
            <person name="Jaffe A.L."/>
            <person name="Seitz K."/>
            <person name="Gong X."/>
            <person name="Baker B.J."/>
            <person name="Banfield J.F."/>
        </authorList>
    </citation>
    <scope>NUCLEOTIDE SEQUENCE</scope>
    <source>
        <strain evidence="2">RIFCSPHIGHO2_01_FULL_AR10_44_11</strain>
    </source>
</reference>
<dbReference type="CDD" id="cd04181">
    <property type="entry name" value="NTP_transferase"/>
    <property type="match status" value="1"/>
</dbReference>
<dbReference type="PANTHER" id="PTHR42883:SF2">
    <property type="entry name" value="THYMIDYLYLTRANSFERASE"/>
    <property type="match status" value="1"/>
</dbReference>
<organism evidence="2 3">
    <name type="scientific">Candidatus Iainarchaeum sp</name>
    <dbReference type="NCBI Taxonomy" id="3101447"/>
    <lineage>
        <taxon>Archaea</taxon>
        <taxon>Candidatus Iainarchaeota</taxon>
        <taxon>Candidatus Iainarchaeia</taxon>
        <taxon>Candidatus Iainarchaeales</taxon>
        <taxon>Candidatus Iainarchaeaceae</taxon>
        <taxon>Candidatus Iainarchaeum</taxon>
    </lineage>
</organism>
<sequence length="244" mass="27902">MKAIIPVAGYATRLYPLTENMPKALLDIQGKPMIEHIIDKIIELNAVDEIYIVSNAKFYPNFESWLKNFNSEISIKLLNDNTTSNADRLGQIGDIALALKAGSIDDDLISINGDNLFNFSLKRIFEFFKEKRVIVNALHDAKSLKVAQEQGNASIDASGRVILFEEKPKEPKTTYVSPGIYFFPREKLKLISEYLDSGGNPDKMGYFMIWLTERKELYGFVYEEKYFDIGWPEALELARREFHG</sequence>
<proteinExistence type="predicted"/>
<evidence type="ECO:0000313" key="3">
    <source>
        <dbReference type="Proteomes" id="UP000677687"/>
    </source>
</evidence>
<dbReference type="Pfam" id="PF00483">
    <property type="entry name" value="NTP_transferase"/>
    <property type="match status" value="1"/>
</dbReference>
<feature type="domain" description="Nucleotidyl transferase" evidence="1">
    <location>
        <begin position="2"/>
        <end position="238"/>
    </location>
</feature>
<reference evidence="2" key="1">
    <citation type="submission" date="2021-03" db="EMBL/GenBank/DDBJ databases">
        <authorList>
            <person name="Jaffe A."/>
        </authorList>
    </citation>
    <scope>NUCLEOTIDE SEQUENCE</scope>
    <source>
        <strain evidence="2">RIFCSPHIGHO2_01_FULL_AR10_44_11</strain>
    </source>
</reference>
<dbReference type="InterPro" id="IPR005835">
    <property type="entry name" value="NTP_transferase_dom"/>
</dbReference>
<comment type="caution">
    <text evidence="2">The sequence shown here is derived from an EMBL/GenBank/DDBJ whole genome shotgun (WGS) entry which is preliminary data.</text>
</comment>
<dbReference type="Proteomes" id="UP000677687">
    <property type="component" value="Unassembled WGS sequence"/>
</dbReference>
<accession>A0A8T4KQ22</accession>
<evidence type="ECO:0000259" key="1">
    <source>
        <dbReference type="Pfam" id="PF00483"/>
    </source>
</evidence>
<dbReference type="InterPro" id="IPR029044">
    <property type="entry name" value="Nucleotide-diphossugar_trans"/>
</dbReference>
<evidence type="ECO:0000313" key="2">
    <source>
        <dbReference type="EMBL" id="MBS3057123.1"/>
    </source>
</evidence>
<dbReference type="AlphaFoldDB" id="A0A8T4KQ22"/>
<dbReference type="Gene3D" id="3.90.550.10">
    <property type="entry name" value="Spore Coat Polysaccharide Biosynthesis Protein SpsA, Chain A"/>
    <property type="match status" value="1"/>
</dbReference>
<gene>
    <name evidence="2" type="ORF">J4415_00675</name>
</gene>
<dbReference type="EMBL" id="JAGVWD010000008">
    <property type="protein sequence ID" value="MBS3057123.1"/>
    <property type="molecule type" value="Genomic_DNA"/>
</dbReference>
<dbReference type="SUPFAM" id="SSF53448">
    <property type="entry name" value="Nucleotide-diphospho-sugar transferases"/>
    <property type="match status" value="1"/>
</dbReference>